<sequence>MSIEIKDGAVLKDGENVGSIGPDGKFVPVDGLQWKRREAIEKFLADEAGKPPAEKPPEEIHQEAANGKTQEVPGTQMHRLSIPDQPEREVFGFTHVDSKGKEHLIAVEKDTLIVDGDIIGHFTVADDGKIALIGWSEEEDARNLEMNIRKLKEKWGDSFEEKRDRARSVAEVAGFDLNTSDALRDAGFVIGLESLYDRIFPAAALPLRDGVKSGEVFDSKSPEPIKDPQFGDLTPEWVEWFRANHSSEEFAAKYHHRGVY</sequence>
<dbReference type="RefSeq" id="WP_075079042.1">
    <property type="nucleotide sequence ID" value="NZ_BDCO01000002.1"/>
</dbReference>
<dbReference type="OrthoDB" id="200409at2"/>
<dbReference type="AlphaFoldDB" id="A0A146G6A4"/>
<dbReference type="STRING" id="690879.TSACC_21702"/>
<accession>A0A146G6A4</accession>
<reference evidence="2" key="1">
    <citation type="journal article" date="2017" name="Genome Announc.">
        <title>Draft Genome Sequence of Terrimicrobium sacchariphilum NM-5T, a Facultative Anaerobic Soil Bacterium of the Class Spartobacteria.</title>
        <authorList>
            <person name="Qiu Y.L."/>
            <person name="Tourlousse D.M."/>
            <person name="Matsuura N."/>
            <person name="Ohashi A."/>
            <person name="Sekiguchi Y."/>
        </authorList>
    </citation>
    <scope>NUCLEOTIDE SEQUENCE [LARGE SCALE GENOMIC DNA]</scope>
    <source>
        <strain evidence="2">NM-5</strain>
    </source>
</reference>
<protein>
    <submittedName>
        <fullName evidence="1">Uncharacterized protein</fullName>
    </submittedName>
</protein>
<keyword evidence="2" id="KW-1185">Reference proteome</keyword>
<organism evidence="1 2">
    <name type="scientific">Terrimicrobium sacchariphilum</name>
    <dbReference type="NCBI Taxonomy" id="690879"/>
    <lineage>
        <taxon>Bacteria</taxon>
        <taxon>Pseudomonadati</taxon>
        <taxon>Verrucomicrobiota</taxon>
        <taxon>Terrimicrobiia</taxon>
        <taxon>Terrimicrobiales</taxon>
        <taxon>Terrimicrobiaceae</taxon>
        <taxon>Terrimicrobium</taxon>
    </lineage>
</organism>
<evidence type="ECO:0000313" key="1">
    <source>
        <dbReference type="EMBL" id="GAT33289.1"/>
    </source>
</evidence>
<dbReference type="EMBL" id="BDCO01000002">
    <property type="protein sequence ID" value="GAT33289.1"/>
    <property type="molecule type" value="Genomic_DNA"/>
</dbReference>
<gene>
    <name evidence="1" type="ORF">TSACC_21702</name>
</gene>
<dbReference type="Proteomes" id="UP000076023">
    <property type="component" value="Unassembled WGS sequence"/>
</dbReference>
<comment type="caution">
    <text evidence="1">The sequence shown here is derived from an EMBL/GenBank/DDBJ whole genome shotgun (WGS) entry which is preliminary data.</text>
</comment>
<dbReference type="InParanoid" id="A0A146G6A4"/>
<evidence type="ECO:0000313" key="2">
    <source>
        <dbReference type="Proteomes" id="UP000076023"/>
    </source>
</evidence>
<proteinExistence type="predicted"/>
<name>A0A146G6A4_TERSA</name>